<evidence type="ECO:0000259" key="7">
    <source>
        <dbReference type="Pfam" id="PF02770"/>
    </source>
</evidence>
<keyword evidence="5 9" id="KW-0560">Oxidoreductase</keyword>
<dbReference type="PANTHER" id="PTHR43884:SF12">
    <property type="entry name" value="ISOVALERYL-COA DEHYDROGENASE, MITOCHONDRIAL-RELATED"/>
    <property type="match status" value="1"/>
</dbReference>
<feature type="domain" description="Acyl-CoA oxidase/dehydrogenase middle" evidence="7">
    <location>
        <begin position="125"/>
        <end position="226"/>
    </location>
</feature>
<dbReference type="PIRSF" id="PIRSF016578">
    <property type="entry name" value="HsaA"/>
    <property type="match status" value="1"/>
</dbReference>
<organism evidence="9 10">
    <name type="scientific">Streptomyces hesseae</name>
    <dbReference type="NCBI Taxonomy" id="3075519"/>
    <lineage>
        <taxon>Bacteria</taxon>
        <taxon>Bacillati</taxon>
        <taxon>Actinomycetota</taxon>
        <taxon>Actinomycetes</taxon>
        <taxon>Kitasatosporales</taxon>
        <taxon>Streptomycetaceae</taxon>
        <taxon>Streptomyces</taxon>
    </lineage>
</organism>
<dbReference type="Gene3D" id="1.10.540.10">
    <property type="entry name" value="Acyl-CoA dehydrogenase/oxidase, N-terminal domain"/>
    <property type="match status" value="1"/>
</dbReference>
<dbReference type="SUPFAM" id="SSF56645">
    <property type="entry name" value="Acyl-CoA dehydrogenase NM domain-like"/>
    <property type="match status" value="1"/>
</dbReference>
<evidence type="ECO:0000256" key="1">
    <source>
        <dbReference type="ARBA" id="ARBA00001974"/>
    </source>
</evidence>
<comment type="caution">
    <text evidence="9">The sequence shown here is derived from an EMBL/GenBank/DDBJ whole genome shotgun (WGS) entry which is preliminary data.</text>
</comment>
<dbReference type="InterPro" id="IPR037069">
    <property type="entry name" value="AcylCoA_DH/ox_N_sf"/>
</dbReference>
<protein>
    <submittedName>
        <fullName evidence="9">Acyl-CoA dehydrogenase family protein</fullName>
        <ecNumber evidence="9">1.-.-.-</ecNumber>
    </submittedName>
</protein>
<accession>A0ABU2STP7</accession>
<keyword evidence="3 5" id="KW-0285">Flavoprotein</keyword>
<dbReference type="Proteomes" id="UP001180531">
    <property type="component" value="Unassembled WGS sequence"/>
</dbReference>
<dbReference type="InterPro" id="IPR036250">
    <property type="entry name" value="AcylCo_DH-like_C"/>
</dbReference>
<name>A0ABU2STP7_9ACTN</name>
<reference evidence="9" key="1">
    <citation type="submission" date="2024-05" db="EMBL/GenBank/DDBJ databases">
        <title>30 novel species of actinomycetes from the DSMZ collection.</title>
        <authorList>
            <person name="Nouioui I."/>
        </authorList>
    </citation>
    <scope>NUCLEOTIDE SEQUENCE</scope>
    <source>
        <strain evidence="9">DSM 40473</strain>
    </source>
</reference>
<comment type="cofactor">
    <cofactor evidence="1 5">
        <name>FAD</name>
        <dbReference type="ChEBI" id="CHEBI:57692"/>
    </cofactor>
</comment>
<evidence type="ECO:0000256" key="2">
    <source>
        <dbReference type="ARBA" id="ARBA00009347"/>
    </source>
</evidence>
<sequence length="381" mass="40244">MPGTVSDVRMRDIRMRTEITPALRARLRESAEQTALSGAPDHEVLAELRASGLLATAVPAGYGGAGGDAREINRVVEEIATVNPSVAIIAFQHFAVSARIAEWGTEEQKRELLPRLADGTYLAASAWSETGAGAAKQKLSSTGTRRPDGTWALHGAKSFTTGASVADIYLVLVQTEEPEADTARVYGSVGQTFFLVMGDNPGLVPDLSLDLVGMRGSATGFVSLVDCVVRETDMLGPEGRAPEIIAGVRESGATLGAVAVGTARAAFDLVVDHVERRGLLEKATVRHRLVGLATRLESARAIVERAGARTSEAPGLTTLHSKLHASTEAEEICLEVARMLSSAGYVTGSRLNRLLADARAVALMGPTNDLARELVAVSWQN</sequence>
<keyword evidence="4 5" id="KW-0274">FAD</keyword>
<dbReference type="Gene3D" id="2.40.110.10">
    <property type="entry name" value="Butyryl-CoA Dehydrogenase, subunit A, domain 2"/>
    <property type="match status" value="1"/>
</dbReference>
<dbReference type="CDD" id="cd00567">
    <property type="entry name" value="ACAD"/>
    <property type="match status" value="1"/>
</dbReference>
<gene>
    <name evidence="9" type="ORF">RM609_24615</name>
</gene>
<evidence type="ECO:0000259" key="6">
    <source>
        <dbReference type="Pfam" id="PF00441"/>
    </source>
</evidence>
<evidence type="ECO:0000256" key="4">
    <source>
        <dbReference type="ARBA" id="ARBA00022827"/>
    </source>
</evidence>
<proteinExistence type="inferred from homology"/>
<dbReference type="Gene3D" id="1.20.140.10">
    <property type="entry name" value="Butyryl-CoA Dehydrogenase, subunit A, domain 3"/>
    <property type="match status" value="1"/>
</dbReference>
<feature type="domain" description="Acyl-CoA dehydrogenase/oxidase C-terminal" evidence="6">
    <location>
        <begin position="253"/>
        <end position="376"/>
    </location>
</feature>
<dbReference type="EC" id="1.-.-.-" evidence="9"/>
<dbReference type="Pfam" id="PF00441">
    <property type="entry name" value="Acyl-CoA_dh_1"/>
    <property type="match status" value="1"/>
</dbReference>
<dbReference type="InterPro" id="IPR006091">
    <property type="entry name" value="Acyl-CoA_Oxase/DH_mid-dom"/>
</dbReference>
<feature type="domain" description="Acyl-CoA dehydrogenase/oxidase N-terminal" evidence="8">
    <location>
        <begin position="16"/>
        <end position="119"/>
    </location>
</feature>
<dbReference type="SUPFAM" id="SSF47203">
    <property type="entry name" value="Acyl-CoA dehydrogenase C-terminal domain-like"/>
    <property type="match status" value="1"/>
</dbReference>
<dbReference type="InterPro" id="IPR009100">
    <property type="entry name" value="AcylCoA_DH/oxidase_NM_dom_sf"/>
</dbReference>
<evidence type="ECO:0000259" key="8">
    <source>
        <dbReference type="Pfam" id="PF02771"/>
    </source>
</evidence>
<evidence type="ECO:0000256" key="3">
    <source>
        <dbReference type="ARBA" id="ARBA00022630"/>
    </source>
</evidence>
<evidence type="ECO:0000313" key="9">
    <source>
        <dbReference type="EMBL" id="MDT0452242.1"/>
    </source>
</evidence>
<dbReference type="InterPro" id="IPR009075">
    <property type="entry name" value="AcylCo_DH/oxidase_C"/>
</dbReference>
<dbReference type="EMBL" id="JAVRFI010000018">
    <property type="protein sequence ID" value="MDT0452242.1"/>
    <property type="molecule type" value="Genomic_DNA"/>
</dbReference>
<evidence type="ECO:0000313" key="10">
    <source>
        <dbReference type="Proteomes" id="UP001180531"/>
    </source>
</evidence>
<dbReference type="Pfam" id="PF02771">
    <property type="entry name" value="Acyl-CoA_dh_N"/>
    <property type="match status" value="1"/>
</dbReference>
<dbReference type="PANTHER" id="PTHR43884">
    <property type="entry name" value="ACYL-COA DEHYDROGENASE"/>
    <property type="match status" value="1"/>
</dbReference>
<dbReference type="GO" id="GO:0016491">
    <property type="term" value="F:oxidoreductase activity"/>
    <property type="evidence" value="ECO:0007669"/>
    <property type="project" value="UniProtKB-KW"/>
</dbReference>
<dbReference type="Pfam" id="PF02770">
    <property type="entry name" value="Acyl-CoA_dh_M"/>
    <property type="match status" value="1"/>
</dbReference>
<comment type="similarity">
    <text evidence="2 5">Belongs to the acyl-CoA dehydrogenase family.</text>
</comment>
<dbReference type="InterPro" id="IPR013786">
    <property type="entry name" value="AcylCoA_DH/ox_N"/>
</dbReference>
<dbReference type="InterPro" id="IPR046373">
    <property type="entry name" value="Acyl-CoA_Oxase/DH_mid-dom_sf"/>
</dbReference>
<evidence type="ECO:0000256" key="5">
    <source>
        <dbReference type="RuleBase" id="RU362125"/>
    </source>
</evidence>
<keyword evidence="10" id="KW-1185">Reference proteome</keyword>